<evidence type="ECO:0000313" key="7">
    <source>
        <dbReference type="EMBL" id="CCL98704.1"/>
    </source>
</evidence>
<dbReference type="PROSITE" id="PS51767">
    <property type="entry name" value="PEPTIDASE_A1"/>
    <property type="match status" value="1"/>
</dbReference>
<evidence type="ECO:0000259" key="6">
    <source>
        <dbReference type="PROSITE" id="PS51767"/>
    </source>
</evidence>
<dbReference type="SUPFAM" id="SSF50630">
    <property type="entry name" value="Acid proteases"/>
    <property type="match status" value="1"/>
</dbReference>
<feature type="active site" evidence="3">
    <location>
        <position position="87"/>
    </location>
</feature>
<dbReference type="OrthoDB" id="660550at2759"/>
<dbReference type="InterPro" id="IPR033121">
    <property type="entry name" value="PEPTIDASE_A1"/>
</dbReference>
<dbReference type="MEROPS" id="A01.019"/>
<evidence type="ECO:0000313" key="8">
    <source>
        <dbReference type="Proteomes" id="UP000006352"/>
    </source>
</evidence>
<reference evidence="7 8" key="1">
    <citation type="journal article" date="2012" name="Appl. Environ. Microbiol.">
        <title>Short-read sequencing for genomic analysis of the brown rot fungus Fibroporia radiculosa.</title>
        <authorList>
            <person name="Tang J.D."/>
            <person name="Perkins A.D."/>
            <person name="Sonstegard T.S."/>
            <person name="Schroeder S.G."/>
            <person name="Burgess S.C."/>
            <person name="Diehl S.V."/>
        </authorList>
    </citation>
    <scope>NUCLEOTIDE SEQUENCE [LARGE SCALE GENOMIC DNA]</scope>
    <source>
        <strain evidence="7 8">TFFH 294</strain>
    </source>
</reference>
<keyword evidence="4" id="KW-0645">Protease</keyword>
<dbReference type="Gene3D" id="2.40.70.10">
    <property type="entry name" value="Acid Proteases"/>
    <property type="match status" value="2"/>
</dbReference>
<feature type="chain" id="PRO_5003778524" description="Peptidase A1 domain-containing protein" evidence="5">
    <location>
        <begin position="21"/>
        <end position="397"/>
    </location>
</feature>
<evidence type="ECO:0000256" key="3">
    <source>
        <dbReference type="PIRSR" id="PIRSR601461-1"/>
    </source>
</evidence>
<accession>J4H0I7</accession>
<evidence type="ECO:0000256" key="5">
    <source>
        <dbReference type="SAM" id="SignalP"/>
    </source>
</evidence>
<dbReference type="Proteomes" id="UP000006352">
    <property type="component" value="Unassembled WGS sequence"/>
</dbReference>
<dbReference type="InterPro" id="IPR001461">
    <property type="entry name" value="Aspartic_peptidase_A1"/>
</dbReference>
<keyword evidence="4" id="KW-0378">Hydrolase</keyword>
<dbReference type="InterPro" id="IPR021109">
    <property type="entry name" value="Peptidase_aspartic_dom_sf"/>
</dbReference>
<evidence type="ECO:0000256" key="2">
    <source>
        <dbReference type="ARBA" id="ARBA00022750"/>
    </source>
</evidence>
<dbReference type="AlphaFoldDB" id="J4H0I7"/>
<dbReference type="Pfam" id="PF00026">
    <property type="entry name" value="Asp"/>
    <property type="match status" value="1"/>
</dbReference>
<gene>
    <name evidence="7" type="ORF">FIBRA_00708</name>
</gene>
<dbReference type="STRING" id="599839.J4H0I7"/>
<feature type="active site" evidence="3">
    <location>
        <position position="268"/>
    </location>
</feature>
<feature type="domain" description="Peptidase A1" evidence="6">
    <location>
        <begin position="69"/>
        <end position="386"/>
    </location>
</feature>
<dbReference type="EMBL" id="HE796896">
    <property type="protein sequence ID" value="CCL98704.1"/>
    <property type="molecule type" value="Genomic_DNA"/>
</dbReference>
<dbReference type="PROSITE" id="PS00141">
    <property type="entry name" value="ASP_PROTEASE"/>
    <property type="match status" value="2"/>
</dbReference>
<dbReference type="InterPro" id="IPR034164">
    <property type="entry name" value="Pepsin-like_dom"/>
</dbReference>
<keyword evidence="8" id="KW-1185">Reference proteome</keyword>
<sequence length="397" mass="42832">MRRCVPLSFAFTLFLSGANTLTVVDLKRARNGSIKDIVDADHARAAFLGSVGSERPTTISTTQYAYEAYLASVGVGNPPTYYNLIVDTGSSNTWVGANVPYVKTSTSIPTGEAVNVTYGSGNFTGYEYYDEVTIASGLVIKNQSIADATEYAGFYGVDGIIGFGPTDLTLTSLTDYPDKTIPTVMNNAYAQGIIPEQVLGVSFAPPSSNDSTNGKLTLGGIDDSLYIGPLLWTPVTQTAFASHYWGVNISVMYGFEAFTPASLAGIVDTGTTLIYFWDSWYELYTQSIPGSFYDATYTGLTAIPESEVPFMQPITVLVSGQPLLFDAAAQLVPPDEVEGGQAGYRYSFILPLGDVPIPGFQFVLGLKFMERFYAVFDTDHSRVGFGYTEHTFSQTGL</sequence>
<dbReference type="CDD" id="cd05471">
    <property type="entry name" value="pepsin_like"/>
    <property type="match status" value="1"/>
</dbReference>
<dbReference type="GeneID" id="24093615"/>
<dbReference type="RefSeq" id="XP_012177987.1">
    <property type="nucleotide sequence ID" value="XM_012322597.1"/>
</dbReference>
<feature type="signal peptide" evidence="5">
    <location>
        <begin position="1"/>
        <end position="20"/>
    </location>
</feature>
<proteinExistence type="inferred from homology"/>
<keyword evidence="5" id="KW-0732">Signal</keyword>
<evidence type="ECO:0000256" key="1">
    <source>
        <dbReference type="ARBA" id="ARBA00007447"/>
    </source>
</evidence>
<dbReference type="PANTHER" id="PTHR47966">
    <property type="entry name" value="BETA-SITE APP-CLEAVING ENZYME, ISOFORM A-RELATED"/>
    <property type="match status" value="1"/>
</dbReference>
<dbReference type="GO" id="GO:0004190">
    <property type="term" value="F:aspartic-type endopeptidase activity"/>
    <property type="evidence" value="ECO:0007669"/>
    <property type="project" value="UniProtKB-KW"/>
</dbReference>
<name>J4H0I7_9APHY</name>
<dbReference type="GO" id="GO:0006508">
    <property type="term" value="P:proteolysis"/>
    <property type="evidence" value="ECO:0007669"/>
    <property type="project" value="UniProtKB-KW"/>
</dbReference>
<organism evidence="7 8">
    <name type="scientific">Fibroporia radiculosa</name>
    <dbReference type="NCBI Taxonomy" id="599839"/>
    <lineage>
        <taxon>Eukaryota</taxon>
        <taxon>Fungi</taxon>
        <taxon>Dikarya</taxon>
        <taxon>Basidiomycota</taxon>
        <taxon>Agaricomycotina</taxon>
        <taxon>Agaricomycetes</taxon>
        <taxon>Polyporales</taxon>
        <taxon>Fibroporiaceae</taxon>
        <taxon>Fibroporia</taxon>
    </lineage>
</organism>
<protein>
    <recommendedName>
        <fullName evidence="6">Peptidase A1 domain-containing protein</fullName>
    </recommendedName>
</protein>
<keyword evidence="2 4" id="KW-0064">Aspartyl protease</keyword>
<dbReference type="PRINTS" id="PR00792">
    <property type="entry name" value="PEPSIN"/>
</dbReference>
<comment type="similarity">
    <text evidence="1 4">Belongs to the peptidase A1 family.</text>
</comment>
<dbReference type="InterPro" id="IPR001969">
    <property type="entry name" value="Aspartic_peptidase_AS"/>
</dbReference>
<dbReference type="InParanoid" id="J4H0I7"/>
<evidence type="ECO:0000256" key="4">
    <source>
        <dbReference type="RuleBase" id="RU000454"/>
    </source>
</evidence>
<dbReference type="HOGENOM" id="CLU_038846_0_0_1"/>